<evidence type="ECO:0000256" key="3">
    <source>
        <dbReference type="ARBA" id="ARBA00022553"/>
    </source>
</evidence>
<dbReference type="GO" id="GO:0000155">
    <property type="term" value="F:phosphorelay sensor kinase activity"/>
    <property type="evidence" value="ECO:0007669"/>
    <property type="project" value="InterPro"/>
</dbReference>
<feature type="domain" description="Response regulatory" evidence="7">
    <location>
        <begin position="572"/>
        <end position="686"/>
    </location>
</feature>
<dbReference type="SMART" id="SM00387">
    <property type="entry name" value="HATPase_c"/>
    <property type="match status" value="1"/>
</dbReference>
<evidence type="ECO:0000259" key="7">
    <source>
        <dbReference type="PROSITE" id="PS50110"/>
    </source>
</evidence>
<dbReference type="STRING" id="561184.SAMN05216376_101146"/>
<dbReference type="Gene3D" id="1.10.287.130">
    <property type="match status" value="1"/>
</dbReference>
<dbReference type="InterPro" id="IPR003661">
    <property type="entry name" value="HisK_dim/P_dom"/>
</dbReference>
<gene>
    <name evidence="8" type="ORF">OA50_01708</name>
</gene>
<sequence>MIGAGAALLAVGVLTAGFYRSHVDSTRLREAELRLSDLSQDLLGAIGFDGMIHDFKNCVLRGATEPAYCDKAEVEARRALAVLDRMDEVAEANGLVLDLAAVRASAADYGARVDRVRAAHDRGLSAGQIDVLVRYDDEPAVEGLRATLDLARQTLDDRLTALQRDYAAMTLVGVLFPLVLSVWFLLAARRDFRAAMERQAQLDAIFAALTGGLVGFDEAGQIVLINPTARRFLHVGDRAVPFDWPEHVSLPSGPEGDEPPLDPVTWAMSGGSNGEEVRQLRIAIGQEPDRYMRLGSARINLPGTRLSALLYMQDVTLEERNRQVIERDSRLDALGQLSGGIAHDFNNLLATLLFSMELALQEEQSERAASLLRRAREAVWSGRGLTDRLLAFARQQPGRVEVCAVDGVLEDIEILSRPALSGEVALRLLPEEPQLQVRCDPGQLQNALLNLVLNARDAIRGAGRAGIITLGARAVGDDLVELSVGDDGEGMSDEVRRRAADPFFTTRRGHGGTGLGLAMVYGFVQQSGGDMRIYSVPGQGTTVRLTLPRVAGTPGLTVADSWADIPVGAGETVLLVEDEPDLLDLTRGLLQRLGYGVVTAPTAQAAWALIEAGQAYDLLLTDVFMPGGLSGLDLAERVAARDPARPVILMSGFALHPDMGAAGPRFRHLQKPCTPHVLARTLREALETR</sequence>
<dbReference type="AlphaFoldDB" id="A0A0B3STD6"/>
<evidence type="ECO:0000256" key="4">
    <source>
        <dbReference type="PROSITE-ProRule" id="PRU00169"/>
    </source>
</evidence>
<dbReference type="InterPro" id="IPR003594">
    <property type="entry name" value="HATPase_dom"/>
</dbReference>
<dbReference type="SMART" id="SM00388">
    <property type="entry name" value="HisKA"/>
    <property type="match status" value="1"/>
</dbReference>
<dbReference type="InterPro" id="IPR005467">
    <property type="entry name" value="His_kinase_dom"/>
</dbReference>
<dbReference type="PROSITE" id="PS50110">
    <property type="entry name" value="RESPONSE_REGULATORY"/>
    <property type="match status" value="1"/>
</dbReference>
<dbReference type="InterPro" id="IPR001789">
    <property type="entry name" value="Sig_transdc_resp-reg_receiver"/>
</dbReference>
<dbReference type="SMART" id="SM00448">
    <property type="entry name" value="REC"/>
    <property type="match status" value="1"/>
</dbReference>
<dbReference type="EMBL" id="JSUQ01000006">
    <property type="protein sequence ID" value="KHQ53719.1"/>
    <property type="molecule type" value="Genomic_DNA"/>
</dbReference>
<dbReference type="Pfam" id="PF02518">
    <property type="entry name" value="HATPase_c"/>
    <property type="match status" value="1"/>
</dbReference>
<evidence type="ECO:0000256" key="1">
    <source>
        <dbReference type="ARBA" id="ARBA00000085"/>
    </source>
</evidence>
<dbReference type="Gene3D" id="3.30.565.10">
    <property type="entry name" value="Histidine kinase-like ATPase, C-terminal domain"/>
    <property type="match status" value="1"/>
</dbReference>
<comment type="caution">
    <text evidence="8">The sequence shown here is derived from an EMBL/GenBank/DDBJ whole genome shotgun (WGS) entry which is preliminary data.</text>
</comment>
<dbReference type="Gene3D" id="3.30.450.20">
    <property type="entry name" value="PAS domain"/>
    <property type="match status" value="1"/>
</dbReference>
<dbReference type="RefSeq" id="WP_052244378.1">
    <property type="nucleotide sequence ID" value="NZ_JSUQ01000006.1"/>
</dbReference>
<dbReference type="InterPro" id="IPR004358">
    <property type="entry name" value="Sig_transdc_His_kin-like_C"/>
</dbReference>
<dbReference type="InterPro" id="IPR036097">
    <property type="entry name" value="HisK_dim/P_sf"/>
</dbReference>
<feature type="transmembrane region" description="Helical" evidence="5">
    <location>
        <begin position="166"/>
        <end position="188"/>
    </location>
</feature>
<dbReference type="Proteomes" id="UP000030960">
    <property type="component" value="Unassembled WGS sequence"/>
</dbReference>
<name>A0A0B3STD6_9RHOB</name>
<dbReference type="SUPFAM" id="SSF52172">
    <property type="entry name" value="CheY-like"/>
    <property type="match status" value="1"/>
</dbReference>
<accession>A0A0B3STD6</accession>
<evidence type="ECO:0000259" key="6">
    <source>
        <dbReference type="PROSITE" id="PS50109"/>
    </source>
</evidence>
<dbReference type="PROSITE" id="PS50109">
    <property type="entry name" value="HIS_KIN"/>
    <property type="match status" value="1"/>
</dbReference>
<dbReference type="PATRIC" id="fig|1515334.3.peg.1716"/>
<reference evidence="8 9" key="1">
    <citation type="submission" date="2014-10" db="EMBL/GenBank/DDBJ databases">
        <title>Genome sequence of Ponticoccus sp. strain UMTAT08 isolated from clonal culture of toxic dinoflagellate Alexandrium tamiyavanichii.</title>
        <authorList>
            <person name="Gan H.Y."/>
            <person name="Muhd D.-D."/>
            <person name="Mohd Noor M.E."/>
            <person name="Yeong Y.S."/>
            <person name="Usup G."/>
        </authorList>
    </citation>
    <scope>NUCLEOTIDE SEQUENCE [LARGE SCALE GENOMIC DNA]</scope>
    <source>
        <strain evidence="8 9">UMTAT08</strain>
    </source>
</reference>
<feature type="domain" description="Histidine kinase" evidence="6">
    <location>
        <begin position="340"/>
        <end position="551"/>
    </location>
</feature>
<keyword evidence="3 4" id="KW-0597">Phosphoprotein</keyword>
<feature type="modified residue" description="4-aspartylphosphate" evidence="4">
    <location>
        <position position="622"/>
    </location>
</feature>
<dbReference type="PRINTS" id="PR00344">
    <property type="entry name" value="BCTRLSENSOR"/>
</dbReference>
<keyword evidence="9" id="KW-1185">Reference proteome</keyword>
<protein>
    <recommendedName>
        <fullName evidence="2">histidine kinase</fullName>
        <ecNumber evidence="2">2.7.13.3</ecNumber>
    </recommendedName>
</protein>
<dbReference type="Pfam" id="PF00512">
    <property type="entry name" value="HisKA"/>
    <property type="match status" value="1"/>
</dbReference>
<dbReference type="Gene3D" id="3.40.50.2300">
    <property type="match status" value="1"/>
</dbReference>
<dbReference type="PANTHER" id="PTHR43065:SF49">
    <property type="entry name" value="HISTIDINE KINASE"/>
    <property type="match status" value="1"/>
</dbReference>
<dbReference type="OrthoDB" id="9796100at2"/>
<dbReference type="EC" id="2.7.13.3" evidence="2"/>
<dbReference type="Pfam" id="PF00072">
    <property type="entry name" value="Response_reg"/>
    <property type="match status" value="1"/>
</dbReference>
<keyword evidence="5" id="KW-1133">Transmembrane helix</keyword>
<keyword evidence="5" id="KW-0812">Transmembrane</keyword>
<dbReference type="InterPro" id="IPR011006">
    <property type="entry name" value="CheY-like_superfamily"/>
</dbReference>
<organism evidence="8 9">
    <name type="scientific">Mameliella alba</name>
    <dbReference type="NCBI Taxonomy" id="561184"/>
    <lineage>
        <taxon>Bacteria</taxon>
        <taxon>Pseudomonadati</taxon>
        <taxon>Pseudomonadota</taxon>
        <taxon>Alphaproteobacteria</taxon>
        <taxon>Rhodobacterales</taxon>
        <taxon>Roseobacteraceae</taxon>
        <taxon>Mameliella</taxon>
    </lineage>
</organism>
<comment type="catalytic activity">
    <reaction evidence="1">
        <text>ATP + protein L-histidine = ADP + protein N-phospho-L-histidine.</text>
        <dbReference type="EC" id="2.7.13.3"/>
    </reaction>
</comment>
<evidence type="ECO:0000256" key="2">
    <source>
        <dbReference type="ARBA" id="ARBA00012438"/>
    </source>
</evidence>
<dbReference type="SUPFAM" id="SSF47384">
    <property type="entry name" value="Homodimeric domain of signal transducing histidine kinase"/>
    <property type="match status" value="1"/>
</dbReference>
<proteinExistence type="predicted"/>
<evidence type="ECO:0000313" key="9">
    <source>
        <dbReference type="Proteomes" id="UP000030960"/>
    </source>
</evidence>
<dbReference type="PANTHER" id="PTHR43065">
    <property type="entry name" value="SENSOR HISTIDINE KINASE"/>
    <property type="match status" value="1"/>
</dbReference>
<keyword evidence="5" id="KW-0472">Membrane</keyword>
<dbReference type="InterPro" id="IPR036890">
    <property type="entry name" value="HATPase_C_sf"/>
</dbReference>
<dbReference type="SUPFAM" id="SSF55874">
    <property type="entry name" value="ATPase domain of HSP90 chaperone/DNA topoisomerase II/histidine kinase"/>
    <property type="match status" value="1"/>
</dbReference>
<evidence type="ECO:0000313" key="8">
    <source>
        <dbReference type="EMBL" id="KHQ53719.1"/>
    </source>
</evidence>
<evidence type="ECO:0000256" key="5">
    <source>
        <dbReference type="SAM" id="Phobius"/>
    </source>
</evidence>